<dbReference type="EMBL" id="LXQE01000147">
    <property type="protein sequence ID" value="RCJ36854.1"/>
    <property type="molecule type" value="Genomic_DNA"/>
</dbReference>
<dbReference type="Pfam" id="PF04411">
    <property type="entry name" value="PDDEXK_7"/>
    <property type="match status" value="1"/>
</dbReference>
<evidence type="ECO:0000313" key="2">
    <source>
        <dbReference type="EMBL" id="RCJ36854.1"/>
    </source>
</evidence>
<evidence type="ECO:0000259" key="1">
    <source>
        <dbReference type="Pfam" id="PF09823"/>
    </source>
</evidence>
<feature type="domain" description="DUF2357" evidence="1">
    <location>
        <begin position="71"/>
        <end position="302"/>
    </location>
</feature>
<comment type="caution">
    <text evidence="2">The sequence shown here is derived from an EMBL/GenBank/DDBJ whole genome shotgun (WGS) entry which is preliminary data.</text>
</comment>
<protein>
    <recommendedName>
        <fullName evidence="1">DUF2357 domain-containing protein</fullName>
    </recommendedName>
</protein>
<dbReference type="InterPro" id="IPR007505">
    <property type="entry name" value="PDDEXK_7"/>
</dbReference>
<dbReference type="AlphaFoldDB" id="A0A367RMG7"/>
<dbReference type="InterPro" id="IPR018633">
    <property type="entry name" value="DUF2357"/>
</dbReference>
<dbReference type="Pfam" id="PF09823">
    <property type="entry name" value="DUF2357"/>
    <property type="match status" value="1"/>
</dbReference>
<gene>
    <name evidence="2" type="ORF">A6769_15285</name>
</gene>
<accession>A0A367RMG7</accession>
<proteinExistence type="predicted"/>
<dbReference type="Proteomes" id="UP000252085">
    <property type="component" value="Unassembled WGS sequence"/>
</dbReference>
<name>A0A367RMG7_NOSPU</name>
<sequence length="527" mass="60239">MDLPPTSKLSFLSREGEIIDAPSEWQPAWLEVHVPQEKLQQTRLWLQDKKLPLLVMDLSGKFRVLADWPRSNPGYYRLRLEYQNEIEEQTIAVWPQKISREAFAQMLEDLDSRLPTSVAIGLQRTGALAGLKLPQLGETTLAQELLRLRRAINGTGKRPGLSEILSQLSRNPHQILKTNEIWVRQDQVRKPPLGGLVQAFFRGHNLDVSGRPIRVPDIRVEHTVDVYENQLVRLFFELVNQRIRRIRQAFEADPKGKPLEEIKSLFYQLKKARQQAAFLDEVSQPKYLPNQITMVLLNRSLYHAALEGYLEFIRSPAVRLDDSDLDAPLENLYKLYQIWGTLWIIATLLEVAIDKGYKVETQCLVARDKTGVYVRILPNGQPALVLIHPQHKTKIKLIPERSYGKDGELRSASVTLRPDVAVEIKLANGSQQVYLFDPKYKLESEPLENTSNEGKPKTADIQKMHTYHDAIQNREGRQVVNYAAIIYPGSYVSHSNAEIEALPAYPGAESILQEHLRRLLNKALEVS</sequence>
<evidence type="ECO:0000313" key="3">
    <source>
        <dbReference type="Proteomes" id="UP000252085"/>
    </source>
</evidence>
<organism evidence="2 3">
    <name type="scientific">Nostoc punctiforme NIES-2108</name>
    <dbReference type="NCBI Taxonomy" id="1356359"/>
    <lineage>
        <taxon>Bacteria</taxon>
        <taxon>Bacillati</taxon>
        <taxon>Cyanobacteriota</taxon>
        <taxon>Cyanophyceae</taxon>
        <taxon>Nostocales</taxon>
        <taxon>Nostocaceae</taxon>
        <taxon>Nostoc</taxon>
    </lineage>
</organism>
<reference evidence="2 3" key="1">
    <citation type="submission" date="2016-04" db="EMBL/GenBank/DDBJ databases">
        <authorList>
            <person name="Evans L.H."/>
            <person name="Alamgir A."/>
            <person name="Owens N."/>
            <person name="Weber N.D."/>
            <person name="Virtaneva K."/>
            <person name="Barbian K."/>
            <person name="Babar A."/>
            <person name="Rosenke K."/>
        </authorList>
    </citation>
    <scope>NUCLEOTIDE SEQUENCE [LARGE SCALE GENOMIC DNA]</scope>
    <source>
        <strain evidence="2">NIES-2108</strain>
    </source>
</reference>